<reference evidence="1" key="1">
    <citation type="submission" date="2022-10" db="EMBL/GenBank/DDBJ databases">
        <title>Complete Genome of Trichothecium roseum strain YXFP-22015, a Plant Pathogen Isolated from Citrus.</title>
        <authorList>
            <person name="Wang Y."/>
            <person name="Zhu L."/>
        </authorList>
    </citation>
    <scope>NUCLEOTIDE SEQUENCE</scope>
    <source>
        <strain evidence="1">YXFP-22015</strain>
    </source>
</reference>
<evidence type="ECO:0000313" key="1">
    <source>
        <dbReference type="EMBL" id="KAI9900612.1"/>
    </source>
</evidence>
<name>A0ACC0V324_9HYPO</name>
<dbReference type="Proteomes" id="UP001163324">
    <property type="component" value="Chromosome 4"/>
</dbReference>
<organism evidence="1 2">
    <name type="scientific">Trichothecium roseum</name>
    <dbReference type="NCBI Taxonomy" id="47278"/>
    <lineage>
        <taxon>Eukaryota</taxon>
        <taxon>Fungi</taxon>
        <taxon>Dikarya</taxon>
        <taxon>Ascomycota</taxon>
        <taxon>Pezizomycotina</taxon>
        <taxon>Sordariomycetes</taxon>
        <taxon>Hypocreomycetidae</taxon>
        <taxon>Hypocreales</taxon>
        <taxon>Hypocreales incertae sedis</taxon>
        <taxon>Trichothecium</taxon>
    </lineage>
</organism>
<dbReference type="EMBL" id="CM047943">
    <property type="protein sequence ID" value="KAI9900612.1"/>
    <property type="molecule type" value="Genomic_DNA"/>
</dbReference>
<evidence type="ECO:0000313" key="2">
    <source>
        <dbReference type="Proteomes" id="UP001163324"/>
    </source>
</evidence>
<keyword evidence="2" id="KW-1185">Reference proteome</keyword>
<comment type="caution">
    <text evidence="1">The sequence shown here is derived from an EMBL/GenBank/DDBJ whole genome shotgun (WGS) entry which is preliminary data.</text>
</comment>
<gene>
    <name evidence="1" type="ORF">N3K66_004874</name>
</gene>
<proteinExistence type="predicted"/>
<sequence length="339" mass="35528">MYFPHHAQIGAAANITVPDAVPVLSYSPVVVPIAGRPADLQMRVSAPAPVTGANNDDDDNLLPVIVLAHGAGSTNSLSSLEGYGPIADFWAGHGFVVVQPTLLYSTTLDVDGPGAADGWYRESAADLSHVLDHLDDIERSVPLLSGSGRRLDREKIAVAGHSMGAWVAALTLGLSNVDPRSANGTNAFTARDDRFKAGLILSGMGLGGDAISEQGKTLIPAYGPDFSSLTTPSLVVYGDHDVQPYLTVRGADWHADPYVHGPGATDLLAVKGGGHLLGGIAGWDAAETDDESPERLAAVERMTWAYLWSSLHGDDDDAWSTAVEALGDLPEIGSVQHKE</sequence>
<accession>A0ACC0V324</accession>
<protein>
    <submittedName>
        <fullName evidence="1">Uncharacterized protein</fullName>
    </submittedName>
</protein>